<dbReference type="PROSITE" id="PS00913">
    <property type="entry name" value="ADH_IRON_1"/>
    <property type="match status" value="1"/>
</dbReference>
<name>A0ABV6AEU2_9HYPH</name>
<dbReference type="EMBL" id="JBHMAA010000011">
    <property type="protein sequence ID" value="MFB9949143.1"/>
    <property type="molecule type" value="Genomic_DNA"/>
</dbReference>
<protein>
    <submittedName>
        <fullName evidence="7">Iron-containing alcohol dehydrogenase</fullName>
        <ecNumber evidence="7">1.1.1.-</ecNumber>
    </submittedName>
</protein>
<dbReference type="InterPro" id="IPR018211">
    <property type="entry name" value="ADH_Fe_CS"/>
</dbReference>
<reference evidence="7 8" key="1">
    <citation type="submission" date="2024-09" db="EMBL/GenBank/DDBJ databases">
        <authorList>
            <person name="Sun Q."/>
            <person name="Mori K."/>
        </authorList>
    </citation>
    <scope>NUCLEOTIDE SEQUENCE [LARGE SCALE GENOMIC DNA]</scope>
    <source>
        <strain evidence="7 8">TBRC 4938</strain>
    </source>
</reference>
<evidence type="ECO:0000259" key="6">
    <source>
        <dbReference type="Pfam" id="PF25137"/>
    </source>
</evidence>
<dbReference type="EC" id="1.1.1.-" evidence="7"/>
<dbReference type="GO" id="GO:0016491">
    <property type="term" value="F:oxidoreductase activity"/>
    <property type="evidence" value="ECO:0007669"/>
    <property type="project" value="UniProtKB-KW"/>
</dbReference>
<dbReference type="CDD" id="cd08551">
    <property type="entry name" value="Fe-ADH"/>
    <property type="match status" value="1"/>
</dbReference>
<comment type="caution">
    <text evidence="7">The sequence shown here is derived from an EMBL/GenBank/DDBJ whole genome shotgun (WGS) entry which is preliminary data.</text>
</comment>
<evidence type="ECO:0000313" key="7">
    <source>
        <dbReference type="EMBL" id="MFB9949143.1"/>
    </source>
</evidence>
<keyword evidence="8" id="KW-1185">Reference proteome</keyword>
<dbReference type="PANTHER" id="PTHR11496">
    <property type="entry name" value="ALCOHOL DEHYDROGENASE"/>
    <property type="match status" value="1"/>
</dbReference>
<organism evidence="7 8">
    <name type="scientific">Rhizobium puerariae</name>
    <dbReference type="NCBI Taxonomy" id="1585791"/>
    <lineage>
        <taxon>Bacteria</taxon>
        <taxon>Pseudomonadati</taxon>
        <taxon>Pseudomonadota</taxon>
        <taxon>Alphaproteobacteria</taxon>
        <taxon>Hyphomicrobiales</taxon>
        <taxon>Rhizobiaceae</taxon>
        <taxon>Rhizobium/Agrobacterium group</taxon>
        <taxon>Rhizobium</taxon>
    </lineage>
</organism>
<dbReference type="InterPro" id="IPR001670">
    <property type="entry name" value="ADH_Fe/GldA"/>
</dbReference>
<accession>A0ABV6AEU2</accession>
<feature type="domain" description="Alcohol dehydrogenase iron-type/glycerol dehydrogenase GldA" evidence="5">
    <location>
        <begin position="13"/>
        <end position="173"/>
    </location>
</feature>
<evidence type="ECO:0000256" key="4">
    <source>
        <dbReference type="ARBA" id="ARBA00023027"/>
    </source>
</evidence>
<feature type="domain" description="Fe-containing alcohol dehydrogenase-like C-terminal" evidence="6">
    <location>
        <begin position="184"/>
        <end position="374"/>
    </location>
</feature>
<evidence type="ECO:0000256" key="3">
    <source>
        <dbReference type="ARBA" id="ARBA00023002"/>
    </source>
</evidence>
<dbReference type="Gene3D" id="3.40.50.1970">
    <property type="match status" value="1"/>
</dbReference>
<dbReference type="RefSeq" id="WP_377259723.1">
    <property type="nucleotide sequence ID" value="NZ_JBHMAA010000011.1"/>
</dbReference>
<dbReference type="Pfam" id="PF25137">
    <property type="entry name" value="ADH_Fe_C"/>
    <property type="match status" value="1"/>
</dbReference>
<keyword evidence="3 7" id="KW-0560">Oxidoreductase</keyword>
<dbReference type="InterPro" id="IPR039697">
    <property type="entry name" value="Alcohol_dehydrogenase_Fe"/>
</dbReference>
<proteinExistence type="inferred from homology"/>
<comment type="similarity">
    <text evidence="2">Belongs to the iron-containing alcohol dehydrogenase family.</text>
</comment>
<comment type="cofactor">
    <cofactor evidence="1">
        <name>Fe cation</name>
        <dbReference type="ChEBI" id="CHEBI:24875"/>
    </cofactor>
</comment>
<dbReference type="PANTHER" id="PTHR11496:SF102">
    <property type="entry name" value="ALCOHOL DEHYDROGENASE 4"/>
    <property type="match status" value="1"/>
</dbReference>
<keyword evidence="4" id="KW-0520">NAD</keyword>
<dbReference type="Gene3D" id="1.20.1090.10">
    <property type="entry name" value="Dehydroquinate synthase-like - alpha domain"/>
    <property type="match status" value="1"/>
</dbReference>
<dbReference type="SUPFAM" id="SSF56796">
    <property type="entry name" value="Dehydroquinate synthase-like"/>
    <property type="match status" value="1"/>
</dbReference>
<dbReference type="InterPro" id="IPR056798">
    <property type="entry name" value="ADH_Fe_C"/>
</dbReference>
<evidence type="ECO:0000256" key="2">
    <source>
        <dbReference type="ARBA" id="ARBA00007358"/>
    </source>
</evidence>
<evidence type="ECO:0000313" key="8">
    <source>
        <dbReference type="Proteomes" id="UP001589692"/>
    </source>
</evidence>
<evidence type="ECO:0000256" key="1">
    <source>
        <dbReference type="ARBA" id="ARBA00001962"/>
    </source>
</evidence>
<gene>
    <name evidence="7" type="ORF">ACFFP0_09810</name>
</gene>
<dbReference type="Proteomes" id="UP001589692">
    <property type="component" value="Unassembled WGS sequence"/>
</dbReference>
<evidence type="ECO:0000259" key="5">
    <source>
        <dbReference type="Pfam" id="PF00465"/>
    </source>
</evidence>
<sequence length="376" mass="39224">MTTIDRPLEMLRPAVVRFGEGTVAGLAAWLAEQGISRPFIVSDAFNVARIERLQLSNAVIFGNVMPEPDLVNLNEAVAAAEAGAPDAVIGFGGGSAMDLAKLVAVLCGSGKGLHDISGPHRAPPRKVALIQVPTTAGTGSEVGTRALITDPATMNKIATESRHMLADIAIIDPALTITVPPGVTAATGVDAMAHCVEAFTSRRAHPIIDAYAMEGTTLVGKYLLRAVRDGNDVEARAGLSLAAFYGGVCLGPVNTTAGHALSYPLGTRHKIAHGIANALIFPHVLAANYEAVPDKTKLVCRALGFEADNAAAVLKGAGAFCRSLGLDMALAAYGVPENDLPAMAEEAHAIRRLLDFNPRDLSVPEILDIYKAAYRG</sequence>
<dbReference type="Pfam" id="PF00465">
    <property type="entry name" value="Fe-ADH"/>
    <property type="match status" value="1"/>
</dbReference>